<dbReference type="InterPro" id="IPR035952">
    <property type="entry name" value="Rhomboid-like_sf"/>
</dbReference>
<keyword evidence="4 5" id="KW-0472">Membrane</keyword>
<feature type="transmembrane region" description="Helical" evidence="5">
    <location>
        <begin position="182"/>
        <end position="201"/>
    </location>
</feature>
<dbReference type="RefSeq" id="WP_348727256.1">
    <property type="nucleotide sequence ID" value="NZ_OZ040189.1"/>
</dbReference>
<feature type="transmembrane region" description="Helical" evidence="5">
    <location>
        <begin position="110"/>
        <end position="126"/>
    </location>
</feature>
<feature type="domain" description="Peptidase S54 rhomboid" evidence="6">
    <location>
        <begin position="72"/>
        <end position="202"/>
    </location>
</feature>
<name>A0ABP1F0Z2_9FLAO</name>
<gene>
    <name evidence="7" type="ORF">T190423A01A_10516</name>
</gene>
<proteinExistence type="predicted"/>
<comment type="subcellular location">
    <subcellularLocation>
        <location evidence="1">Membrane</location>
        <topology evidence="1">Multi-pass membrane protein</topology>
    </subcellularLocation>
</comment>
<dbReference type="Proteomes" id="UP001497527">
    <property type="component" value="Unassembled WGS sequence"/>
</dbReference>
<accession>A0ABP1F0Z2</accession>
<protein>
    <submittedName>
        <fullName evidence="7">Membrane protein</fullName>
    </submittedName>
</protein>
<evidence type="ECO:0000313" key="8">
    <source>
        <dbReference type="Proteomes" id="UP001497527"/>
    </source>
</evidence>
<evidence type="ECO:0000256" key="1">
    <source>
        <dbReference type="ARBA" id="ARBA00004141"/>
    </source>
</evidence>
<evidence type="ECO:0000256" key="2">
    <source>
        <dbReference type="ARBA" id="ARBA00022692"/>
    </source>
</evidence>
<reference evidence="7 8" key="1">
    <citation type="submission" date="2024-05" db="EMBL/GenBank/DDBJ databases">
        <authorList>
            <person name="Duchaud E."/>
        </authorList>
    </citation>
    <scope>NUCLEOTIDE SEQUENCE [LARGE SCALE GENOMIC DNA]</scope>
    <source>
        <strain evidence="7">Ena-SAMPLE-TAB-13-05-2024-13:56:06:370-140308</strain>
    </source>
</reference>
<organism evidence="7 8">
    <name type="scientific">Tenacibaculum polynesiense</name>
    <dbReference type="NCBI Taxonomy" id="3137857"/>
    <lineage>
        <taxon>Bacteria</taxon>
        <taxon>Pseudomonadati</taxon>
        <taxon>Bacteroidota</taxon>
        <taxon>Flavobacteriia</taxon>
        <taxon>Flavobacteriales</taxon>
        <taxon>Flavobacteriaceae</taxon>
        <taxon>Tenacibaculum</taxon>
    </lineage>
</organism>
<keyword evidence="2 5" id="KW-0812">Transmembrane</keyword>
<comment type="caution">
    <text evidence="7">The sequence shown here is derived from an EMBL/GenBank/DDBJ whole genome shotgun (WGS) entry which is preliminary data.</text>
</comment>
<feature type="transmembrane region" description="Helical" evidence="5">
    <location>
        <begin position="27"/>
        <end position="48"/>
    </location>
</feature>
<evidence type="ECO:0000256" key="3">
    <source>
        <dbReference type="ARBA" id="ARBA00022989"/>
    </source>
</evidence>
<dbReference type="Gene3D" id="1.20.1540.10">
    <property type="entry name" value="Rhomboid-like"/>
    <property type="match status" value="1"/>
</dbReference>
<dbReference type="EMBL" id="CAXJIO010000010">
    <property type="protein sequence ID" value="CAL2101953.1"/>
    <property type="molecule type" value="Genomic_DNA"/>
</dbReference>
<evidence type="ECO:0000256" key="5">
    <source>
        <dbReference type="SAM" id="Phobius"/>
    </source>
</evidence>
<evidence type="ECO:0000256" key="4">
    <source>
        <dbReference type="ARBA" id="ARBA00023136"/>
    </source>
</evidence>
<keyword evidence="3 5" id="KW-1133">Transmembrane helix</keyword>
<feature type="transmembrane region" description="Helical" evidence="5">
    <location>
        <begin position="132"/>
        <end position="150"/>
    </location>
</feature>
<evidence type="ECO:0000259" key="6">
    <source>
        <dbReference type="Pfam" id="PF01694"/>
    </source>
</evidence>
<feature type="transmembrane region" description="Helical" evidence="5">
    <location>
        <begin position="85"/>
        <end position="103"/>
    </location>
</feature>
<dbReference type="Pfam" id="PF01694">
    <property type="entry name" value="Rhomboid"/>
    <property type="match status" value="1"/>
</dbReference>
<feature type="transmembrane region" description="Helical" evidence="5">
    <location>
        <begin position="157"/>
        <end position="176"/>
    </location>
</feature>
<dbReference type="SUPFAM" id="SSF144091">
    <property type="entry name" value="Rhomboid-like"/>
    <property type="match status" value="1"/>
</dbReference>
<evidence type="ECO:0000313" key="7">
    <source>
        <dbReference type="EMBL" id="CAL2101953.1"/>
    </source>
</evidence>
<dbReference type="InterPro" id="IPR022764">
    <property type="entry name" value="Peptidase_S54_rhomboid_dom"/>
</dbReference>
<sequence>MTDVPKFNFGNVFVILKMMKTEEKLQYSNSIFLIPTILVFSIWFIYYLEIRFGWNFNKFGVLPRKLSGLKGVFFTHFIHSGTKHLFNNSVPLFVLTASLFYFYKEVASKVLIYGALLTGMLTWIIGRESYHIGASGVVYLLFSFVFFSGIIRKHFRLISMSLIVIFLYGSMIWYIFPVKEGMSWEGHLSGFLMGLVFAYIYRNTGIVKEKFVFTKTEFDDMFDEDGNYVPPVYNEEIEEEVGSTDLTRDISFTYEIKKNED</sequence>
<keyword evidence="8" id="KW-1185">Reference proteome</keyword>